<evidence type="ECO:0000256" key="1">
    <source>
        <dbReference type="ARBA" id="ARBA00004173"/>
    </source>
</evidence>
<protein>
    <recommendedName>
        <fullName evidence="3">Altered inheritance of mitochondria protein 9, mitochondrial</fullName>
    </recommendedName>
    <alternativeName>
        <fullName evidence="6">Found in mitochondrial proteome protein 29</fullName>
    </alternativeName>
</protein>
<evidence type="ECO:0000256" key="6">
    <source>
        <dbReference type="ARBA" id="ARBA00031849"/>
    </source>
</evidence>
<name>A0ABR4L6M9_9EURO</name>
<dbReference type="EMBL" id="JBFXLQ010000111">
    <property type="protein sequence ID" value="KAL2859814.1"/>
    <property type="molecule type" value="Genomic_DNA"/>
</dbReference>
<dbReference type="Gene3D" id="3.90.1200.10">
    <property type="match status" value="1"/>
</dbReference>
<gene>
    <name evidence="8" type="ORF">BJX67DRAFT_376029</name>
</gene>
<evidence type="ECO:0000256" key="2">
    <source>
        <dbReference type="ARBA" id="ARBA00005543"/>
    </source>
</evidence>
<comment type="subcellular location">
    <subcellularLocation>
        <location evidence="1">Mitochondrion</location>
    </subcellularLocation>
</comment>
<keyword evidence="9" id="KW-1185">Reference proteome</keyword>
<dbReference type="Proteomes" id="UP001610432">
    <property type="component" value="Unassembled WGS sequence"/>
</dbReference>
<evidence type="ECO:0000313" key="9">
    <source>
        <dbReference type="Proteomes" id="UP001610432"/>
    </source>
</evidence>
<evidence type="ECO:0000256" key="5">
    <source>
        <dbReference type="ARBA" id="ARBA00023128"/>
    </source>
</evidence>
<proteinExistence type="inferred from homology"/>
<keyword evidence="5" id="KW-0496">Mitochondrion</keyword>
<accession>A0ABR4L6M9</accession>
<dbReference type="PANTHER" id="PTHR36091">
    <property type="entry name" value="ALTERED INHERITANCE OF MITOCHONDRIA PROTEIN 9, MITOCHONDRIAL"/>
    <property type="match status" value="1"/>
</dbReference>
<evidence type="ECO:0000313" key="8">
    <source>
        <dbReference type="EMBL" id="KAL2859814.1"/>
    </source>
</evidence>
<comment type="similarity">
    <text evidence="2">Belongs to the AIM9 family.</text>
</comment>
<reference evidence="8 9" key="1">
    <citation type="submission" date="2024-07" db="EMBL/GenBank/DDBJ databases">
        <title>Section-level genome sequencing and comparative genomics of Aspergillus sections Usti and Cavernicolus.</title>
        <authorList>
            <consortium name="Lawrence Berkeley National Laboratory"/>
            <person name="Nybo J.L."/>
            <person name="Vesth T.C."/>
            <person name="Theobald S."/>
            <person name="Frisvad J.C."/>
            <person name="Larsen T.O."/>
            <person name="Kjaerboelling I."/>
            <person name="Rothschild-Mancinelli K."/>
            <person name="Lyhne E.K."/>
            <person name="Kogle M.E."/>
            <person name="Barry K."/>
            <person name="Clum A."/>
            <person name="Na H."/>
            <person name="Ledsgaard L."/>
            <person name="Lin J."/>
            <person name="Lipzen A."/>
            <person name="Kuo A."/>
            <person name="Riley R."/>
            <person name="Mondo S."/>
            <person name="Labutti K."/>
            <person name="Haridas S."/>
            <person name="Pangalinan J."/>
            <person name="Salamov A.A."/>
            <person name="Simmons B.A."/>
            <person name="Magnuson J.K."/>
            <person name="Chen J."/>
            <person name="Drula E."/>
            <person name="Henrissat B."/>
            <person name="Wiebenga A."/>
            <person name="Lubbers R.J."/>
            <person name="Gomes A.C."/>
            <person name="Macurrencykelacurrency M.R."/>
            <person name="Stajich J."/>
            <person name="Grigoriev I.V."/>
            <person name="Mortensen U.H."/>
            <person name="De Vries R.P."/>
            <person name="Baker S.E."/>
            <person name="Andersen M.R."/>
        </authorList>
    </citation>
    <scope>NUCLEOTIDE SEQUENCE [LARGE SCALE GENOMIC DNA]</scope>
    <source>
        <strain evidence="8 9">CBS 449.75</strain>
    </source>
</reference>
<evidence type="ECO:0000256" key="3">
    <source>
        <dbReference type="ARBA" id="ARBA00016197"/>
    </source>
</evidence>
<keyword evidence="4" id="KW-0809">Transit peptide</keyword>
<dbReference type="RefSeq" id="XP_070880370.1">
    <property type="nucleotide sequence ID" value="XM_071031790.1"/>
</dbReference>
<dbReference type="PANTHER" id="PTHR36091:SF1">
    <property type="entry name" value="ALTERED INHERITANCE OF MITOCHONDRIA PROTEIN 9, MITOCHONDRIAL"/>
    <property type="match status" value="1"/>
</dbReference>
<dbReference type="GeneID" id="98146862"/>
<comment type="caution">
    <text evidence="8">The sequence shown here is derived from an EMBL/GenBank/DDBJ whole genome shotgun (WGS) entry which is preliminary data.</text>
</comment>
<dbReference type="Pfam" id="PF01636">
    <property type="entry name" value="APH"/>
    <property type="match status" value="1"/>
</dbReference>
<dbReference type="SUPFAM" id="SSF56112">
    <property type="entry name" value="Protein kinase-like (PK-like)"/>
    <property type="match status" value="1"/>
</dbReference>
<dbReference type="InterPro" id="IPR011009">
    <property type="entry name" value="Kinase-like_dom_sf"/>
</dbReference>
<evidence type="ECO:0000256" key="4">
    <source>
        <dbReference type="ARBA" id="ARBA00022946"/>
    </source>
</evidence>
<sequence>MNDGNEVIAKLPCPNAGPRSLTTASEVATLNFVCLQSRTSIRVPKVFAWSSDAANPVGTEYIIMEKIGGVALAETWAAMNTLERYKIIDQVVQVEKELASIVFPAYGSLFLRESLPATIRQYPLPPELDPDELFCIGPSCKRTWWHDNFVDVLRSVSKDVGPCVGLPEFALSTVQREFARIASSRAQVQRQLDNFDESQSIDDYESLLEKVNMALPTLSHDKRVLDVSESVLWHTDLHLGNIFVSLNEPGIVEGIIDWQSAQCAPLFLQARFPDFLTPPKDYTVGPDLPGLPDGFDDLSLEQQEQANNEKELASRSKYYEMSCLAHNQHVYDAMKLDRRLWEPFVCGQLSSHGSLVPIRECLIRLFTDWSVLDFQGNCPFQITENERKKHDEQKMQYEDRLYLWDLVTVQSPLITLLFSNF</sequence>
<feature type="domain" description="Aminoglycoside phosphotransferase" evidence="7">
    <location>
        <begin position="37"/>
        <end position="266"/>
    </location>
</feature>
<organism evidence="8 9">
    <name type="scientific">Aspergillus lucknowensis</name>
    <dbReference type="NCBI Taxonomy" id="176173"/>
    <lineage>
        <taxon>Eukaryota</taxon>
        <taxon>Fungi</taxon>
        <taxon>Dikarya</taxon>
        <taxon>Ascomycota</taxon>
        <taxon>Pezizomycotina</taxon>
        <taxon>Eurotiomycetes</taxon>
        <taxon>Eurotiomycetidae</taxon>
        <taxon>Eurotiales</taxon>
        <taxon>Aspergillaceae</taxon>
        <taxon>Aspergillus</taxon>
        <taxon>Aspergillus subgen. Nidulantes</taxon>
    </lineage>
</organism>
<dbReference type="InterPro" id="IPR051035">
    <property type="entry name" value="Mito_inheritance_9"/>
</dbReference>
<evidence type="ECO:0000259" key="7">
    <source>
        <dbReference type="Pfam" id="PF01636"/>
    </source>
</evidence>
<dbReference type="InterPro" id="IPR002575">
    <property type="entry name" value="Aminoglycoside_PTrfase"/>
</dbReference>